<feature type="signal peptide" evidence="1">
    <location>
        <begin position="1"/>
        <end position="26"/>
    </location>
</feature>
<evidence type="ECO:0000313" key="6">
    <source>
        <dbReference type="Proteomes" id="UP000002051"/>
    </source>
</evidence>
<dbReference type="InterPro" id="IPR009810">
    <property type="entry name" value="Nodulin_late_dom"/>
</dbReference>
<dbReference type="EMBL" id="BT141643">
    <property type="protein sequence ID" value="AFK41437.1"/>
    <property type="molecule type" value="mRNA"/>
</dbReference>
<dbReference type="EMBL" id="CM001217">
    <property type="protein sequence ID" value="AES60464.1"/>
    <property type="molecule type" value="Genomic_DNA"/>
</dbReference>
<dbReference type="Pfam" id="PF07127">
    <property type="entry name" value="Nodulin_late"/>
    <property type="match status" value="1"/>
</dbReference>
<dbReference type="AlphaFoldDB" id="G7I794"/>
<reference evidence="3 6" key="3">
    <citation type="journal article" date="2014" name="BMC Genomics">
        <title>An improved genome release (version Mt4.0) for the model legume Medicago truncatula.</title>
        <authorList>
            <person name="Tang H."/>
            <person name="Krishnakumar V."/>
            <person name="Bidwell S."/>
            <person name="Rosen B."/>
            <person name="Chan A."/>
            <person name="Zhou S."/>
            <person name="Gentzbittel L."/>
            <person name="Childs K.L."/>
            <person name="Yandell M."/>
            <person name="Gundlach H."/>
            <person name="Mayer K.F."/>
            <person name="Schwartz D.C."/>
            <person name="Town C.D."/>
        </authorList>
    </citation>
    <scope>GENOME REANNOTATION</scope>
    <source>
        <strain evidence="5 6">cv. Jemalong A17</strain>
    </source>
</reference>
<reference evidence="3 6" key="1">
    <citation type="journal article" date="2011" name="Nature">
        <title>The Medicago genome provides insight into the evolution of rhizobial symbioses.</title>
        <authorList>
            <person name="Young N.D."/>
            <person name="Debelle F."/>
            <person name="Oldroyd G.E."/>
            <person name="Geurts R."/>
            <person name="Cannon S.B."/>
            <person name="Udvardi M.K."/>
            <person name="Benedito V.A."/>
            <person name="Mayer K.F."/>
            <person name="Gouzy J."/>
            <person name="Schoof H."/>
            <person name="Van de Peer Y."/>
            <person name="Proost S."/>
            <person name="Cook D.R."/>
            <person name="Meyers B.C."/>
            <person name="Spannagl M."/>
            <person name="Cheung F."/>
            <person name="De Mita S."/>
            <person name="Krishnakumar V."/>
            <person name="Gundlach H."/>
            <person name="Zhou S."/>
            <person name="Mudge J."/>
            <person name="Bharti A.K."/>
            <person name="Murray J.D."/>
            <person name="Naoumkina M.A."/>
            <person name="Rosen B."/>
            <person name="Silverstein K.A."/>
            <person name="Tang H."/>
            <person name="Rombauts S."/>
            <person name="Zhao P.X."/>
            <person name="Zhou P."/>
            <person name="Barbe V."/>
            <person name="Bardou P."/>
            <person name="Bechner M."/>
            <person name="Bellec A."/>
            <person name="Berger A."/>
            <person name="Berges H."/>
            <person name="Bidwell S."/>
            <person name="Bisseling T."/>
            <person name="Choisne N."/>
            <person name="Couloux A."/>
            <person name="Denny R."/>
            <person name="Deshpande S."/>
            <person name="Dai X."/>
            <person name="Doyle J.J."/>
            <person name="Dudez A.M."/>
            <person name="Farmer A.D."/>
            <person name="Fouteau S."/>
            <person name="Franken C."/>
            <person name="Gibelin C."/>
            <person name="Gish J."/>
            <person name="Goldstein S."/>
            <person name="Gonzalez A.J."/>
            <person name="Green P.J."/>
            <person name="Hallab A."/>
            <person name="Hartog M."/>
            <person name="Hua A."/>
            <person name="Humphray S.J."/>
            <person name="Jeong D.H."/>
            <person name="Jing Y."/>
            <person name="Jocker A."/>
            <person name="Kenton S.M."/>
            <person name="Kim D.J."/>
            <person name="Klee K."/>
            <person name="Lai H."/>
            <person name="Lang C."/>
            <person name="Lin S."/>
            <person name="Macmil S.L."/>
            <person name="Magdelenat G."/>
            <person name="Matthews L."/>
            <person name="McCorrison J."/>
            <person name="Monaghan E.L."/>
            <person name="Mun J.H."/>
            <person name="Najar F.Z."/>
            <person name="Nicholson C."/>
            <person name="Noirot C."/>
            <person name="O'Bleness M."/>
            <person name="Paule C.R."/>
            <person name="Poulain J."/>
            <person name="Prion F."/>
            <person name="Qin B."/>
            <person name="Qu C."/>
            <person name="Retzel E.F."/>
            <person name="Riddle C."/>
            <person name="Sallet E."/>
            <person name="Samain S."/>
            <person name="Samson N."/>
            <person name="Sanders I."/>
            <person name="Saurat O."/>
            <person name="Scarpelli C."/>
            <person name="Schiex T."/>
            <person name="Segurens B."/>
            <person name="Severin A.J."/>
            <person name="Sherrier D.J."/>
            <person name="Shi R."/>
            <person name="Sims S."/>
            <person name="Singer S.R."/>
            <person name="Sinharoy S."/>
            <person name="Sterck L."/>
            <person name="Viollet A."/>
            <person name="Wang B.B."/>
            <person name="Wang K."/>
            <person name="Wang M."/>
            <person name="Wang X."/>
            <person name="Warfsmann J."/>
            <person name="Weissenbach J."/>
            <person name="White D.D."/>
            <person name="White J.D."/>
            <person name="Wiley G.B."/>
            <person name="Wincker P."/>
            <person name="Xing Y."/>
            <person name="Yang L."/>
            <person name="Yao Z."/>
            <person name="Ying F."/>
            <person name="Zhai J."/>
            <person name="Zhou L."/>
            <person name="Zuber A."/>
            <person name="Denarie J."/>
            <person name="Dixon R.A."/>
            <person name="May G.D."/>
            <person name="Schwartz D.C."/>
            <person name="Rogers J."/>
            <person name="Quetier F."/>
            <person name="Town C.D."/>
            <person name="Roe B.A."/>
        </authorList>
    </citation>
    <scope>NUCLEOTIDE SEQUENCE [LARGE SCALE GENOMIC DNA]</scope>
    <source>
        <strain evidence="3">A17</strain>
        <strain evidence="5 6">cv. Jemalong A17</strain>
    </source>
</reference>
<evidence type="ECO:0000259" key="2">
    <source>
        <dbReference type="Pfam" id="PF07127"/>
    </source>
</evidence>
<dbReference type="GO" id="GO:0046872">
    <property type="term" value="F:metal ion binding"/>
    <property type="evidence" value="ECO:0007669"/>
    <property type="project" value="InterPro"/>
</dbReference>
<gene>
    <name evidence="3" type="ordered locus">MTR_1g046020</name>
</gene>
<protein>
    <submittedName>
        <fullName evidence="3">Nodule Cysteine-Rich (NCR) secreted peptide</fullName>
    </submittedName>
</protein>
<dbReference type="HOGENOM" id="CLU_181053_0_2_1"/>
<proteinExistence type="evidence at transcript level"/>
<evidence type="ECO:0000256" key="1">
    <source>
        <dbReference type="SAM" id="SignalP"/>
    </source>
</evidence>
<dbReference type="EnsemblPlants" id="AES60464">
    <property type="protein sequence ID" value="AES60464"/>
    <property type="gene ID" value="MTR_1g046020"/>
</dbReference>
<evidence type="ECO:0000313" key="3">
    <source>
        <dbReference type="EMBL" id="AES60464.1"/>
    </source>
</evidence>
<name>G7I794_MEDTR</name>
<evidence type="ECO:0000313" key="4">
    <source>
        <dbReference type="EMBL" id="AFK41437.1"/>
    </source>
</evidence>
<evidence type="ECO:0000313" key="5">
    <source>
        <dbReference type="EnsemblPlants" id="AES60464"/>
    </source>
</evidence>
<organism evidence="3 6">
    <name type="scientific">Medicago truncatula</name>
    <name type="common">Barrel medic</name>
    <name type="synonym">Medicago tribuloides</name>
    <dbReference type="NCBI Taxonomy" id="3880"/>
    <lineage>
        <taxon>Eukaryota</taxon>
        <taxon>Viridiplantae</taxon>
        <taxon>Streptophyta</taxon>
        <taxon>Embryophyta</taxon>
        <taxon>Tracheophyta</taxon>
        <taxon>Spermatophyta</taxon>
        <taxon>Magnoliopsida</taxon>
        <taxon>eudicotyledons</taxon>
        <taxon>Gunneridae</taxon>
        <taxon>Pentapetalae</taxon>
        <taxon>rosids</taxon>
        <taxon>fabids</taxon>
        <taxon>Fabales</taxon>
        <taxon>Fabaceae</taxon>
        <taxon>Papilionoideae</taxon>
        <taxon>50 kb inversion clade</taxon>
        <taxon>NPAAA clade</taxon>
        <taxon>Hologalegina</taxon>
        <taxon>IRL clade</taxon>
        <taxon>Trifolieae</taxon>
        <taxon>Medicago</taxon>
    </lineage>
</organism>
<feature type="domain" description="Late nodulin" evidence="2">
    <location>
        <begin position="1"/>
        <end position="55"/>
    </location>
</feature>
<dbReference type="PaxDb" id="3880-AES60464"/>
<reference evidence="4" key="2">
    <citation type="submission" date="2012-05" db="EMBL/GenBank/DDBJ databases">
        <authorList>
            <person name="Krishnakumar V."/>
            <person name="Cheung F."/>
            <person name="Xiao Y."/>
            <person name="Chan A."/>
            <person name="Moskal W.A."/>
            <person name="Town C.D."/>
        </authorList>
    </citation>
    <scope>NUCLEOTIDE SEQUENCE</scope>
</reference>
<reference evidence="5" key="4">
    <citation type="submission" date="2015-04" db="UniProtKB">
        <authorList>
            <consortium name="EnsemblPlants"/>
        </authorList>
    </citation>
    <scope>IDENTIFICATION</scope>
    <source>
        <strain evidence="5">cv. Jemalong A17</strain>
    </source>
</reference>
<dbReference type="Proteomes" id="UP000002051">
    <property type="component" value="Unassembled WGS sequence"/>
</dbReference>
<accession>G7I794</accession>
<keyword evidence="6" id="KW-1185">Reference proteome</keyword>
<feature type="chain" id="PRO_5014571986" evidence="1">
    <location>
        <begin position="27"/>
        <end position="57"/>
    </location>
</feature>
<sequence>MAKIIKIVYVMIVFFFIFLSVTNSSAFSGCMNDSDCPDLFCLPPLDMKCHELVCKCR</sequence>
<dbReference type="PROSITE" id="PS51257">
    <property type="entry name" value="PROKAR_LIPOPROTEIN"/>
    <property type="match status" value="1"/>
</dbReference>
<keyword evidence="1" id="KW-0732">Signal</keyword>